<evidence type="ECO:0000313" key="3">
    <source>
        <dbReference type="Proteomes" id="UP000236197"/>
    </source>
</evidence>
<dbReference type="PROSITE" id="PS51257">
    <property type="entry name" value="PROKAR_LIPOPROTEIN"/>
    <property type="match status" value="1"/>
</dbReference>
<dbReference type="EMBL" id="PPEK01000003">
    <property type="protein sequence ID" value="PNV68166.1"/>
    <property type="molecule type" value="Genomic_DNA"/>
</dbReference>
<protein>
    <recommendedName>
        <fullName evidence="4">DUF5105 domain-containing protein</fullName>
    </recommendedName>
</protein>
<keyword evidence="1" id="KW-0732">Signal</keyword>
<keyword evidence="3" id="KW-1185">Reference proteome</keyword>
<accession>A0A2K2UCW0</accession>
<dbReference type="OrthoDB" id="3182075at2"/>
<reference evidence="3" key="1">
    <citation type="submission" date="2018-01" db="EMBL/GenBank/DDBJ databases">
        <title>Rubneribacter badeniensis gen. nov., sp. nov., and Colonibacter rubneri, gen. nov., sp. nov., WGS of new members of the Eggerthellaceae.</title>
        <authorList>
            <person name="Danylec N."/>
            <person name="Stoll D.A."/>
            <person name="Doetsch A."/>
            <person name="Kulling S.E."/>
            <person name="Huch M."/>
        </authorList>
    </citation>
    <scope>NUCLEOTIDE SEQUENCE [LARGE SCALE GENOMIC DNA]</scope>
    <source>
        <strain evidence="3">ResAG-96</strain>
    </source>
</reference>
<gene>
    <name evidence="2" type="ORF">C2L71_04900</name>
</gene>
<feature type="chain" id="PRO_5014368229" description="DUF5105 domain-containing protein" evidence="1">
    <location>
        <begin position="24"/>
        <end position="188"/>
    </location>
</feature>
<feature type="signal peptide" evidence="1">
    <location>
        <begin position="1"/>
        <end position="23"/>
    </location>
</feature>
<evidence type="ECO:0000313" key="2">
    <source>
        <dbReference type="EMBL" id="PNV68166.1"/>
    </source>
</evidence>
<evidence type="ECO:0008006" key="4">
    <source>
        <dbReference type="Google" id="ProtNLM"/>
    </source>
</evidence>
<comment type="caution">
    <text evidence="2">The sequence shown here is derived from an EMBL/GenBank/DDBJ whole genome shotgun (WGS) entry which is preliminary data.</text>
</comment>
<name>A0A2K2UCW0_9ACTN</name>
<proteinExistence type="predicted"/>
<organism evidence="2 3">
    <name type="scientific">Enteroscipio rubneri</name>
    <dbReference type="NCBI Taxonomy" id="2070686"/>
    <lineage>
        <taxon>Bacteria</taxon>
        <taxon>Bacillati</taxon>
        <taxon>Actinomycetota</taxon>
        <taxon>Coriobacteriia</taxon>
        <taxon>Eggerthellales</taxon>
        <taxon>Eggerthellaceae</taxon>
        <taxon>Enteroscipio</taxon>
    </lineage>
</organism>
<dbReference type="RefSeq" id="WP_103264645.1">
    <property type="nucleotide sequence ID" value="NZ_CABMLE010000003.1"/>
</dbReference>
<evidence type="ECO:0000256" key="1">
    <source>
        <dbReference type="SAM" id="SignalP"/>
    </source>
</evidence>
<dbReference type="AlphaFoldDB" id="A0A2K2UCW0"/>
<sequence>MACIKKVATTFFASILLAMGAMALVGCGQNDEEIIREGVSAELDKLKNLDEETLNLLASEAGADDLSSYGIDAKEFVSSYLAGFDYRIESVNVDGDNATATVVLTCKSFSQYTNSLEEAVTTLAEDESIQSMSTDEQNMKFGETIMSSLNELSAVETSPIELAFAREGNSWSTTQEAEQAITNALFNN</sequence>
<dbReference type="Proteomes" id="UP000236197">
    <property type="component" value="Unassembled WGS sequence"/>
</dbReference>